<dbReference type="Pfam" id="PF04468">
    <property type="entry name" value="PSP1"/>
    <property type="match status" value="1"/>
</dbReference>
<dbReference type="EMBL" id="LGUB01001582">
    <property type="protein sequence ID" value="KRH91731.1"/>
    <property type="molecule type" value="Genomic_DNA"/>
</dbReference>
<comment type="caution">
    <text evidence="2">The sequence shown here is derived from an EMBL/GenBank/DDBJ whole genome shotgun (WGS) entry which is preliminary data.</text>
</comment>
<gene>
    <name evidence="2" type="ORF">M153_29510000513</name>
</gene>
<accession>A0A0R0LQE7</accession>
<feature type="domain" description="PSP1 C-terminal" evidence="1">
    <location>
        <begin position="45"/>
        <end position="130"/>
    </location>
</feature>
<dbReference type="InterPro" id="IPR047767">
    <property type="entry name" value="PSP1-like"/>
</dbReference>
<dbReference type="PROSITE" id="PS51411">
    <property type="entry name" value="PSP1_C"/>
    <property type="match status" value="1"/>
</dbReference>
<protein>
    <submittedName>
        <fullName evidence="2">PSP1 domain-containing protein</fullName>
    </submittedName>
</protein>
<dbReference type="GO" id="GO:0005737">
    <property type="term" value="C:cytoplasm"/>
    <property type="evidence" value="ECO:0007669"/>
    <property type="project" value="TreeGrafter"/>
</dbReference>
<dbReference type="PANTHER" id="PTHR43830:SF3">
    <property type="entry name" value="PROTEIN PSP1"/>
    <property type="match status" value="1"/>
</dbReference>
<evidence type="ECO:0000313" key="3">
    <source>
        <dbReference type="Proteomes" id="UP000051530"/>
    </source>
</evidence>
<dbReference type="Proteomes" id="UP000051530">
    <property type="component" value="Unassembled WGS sequence"/>
</dbReference>
<keyword evidence="3" id="KW-1185">Reference proteome</keyword>
<sequence length="143" mass="17296">NDYVMLEADRGLDCGRIVSICKLDNYKILLNRLDKNLNNKELHPKLIYKKMPIIELKYLERKKELEIIALKDCKLKVIQFGLNMSIINCEYQFDMNKLTFFFESDYKIDFRELVKELYKIFKVRIWMCAVEKSKTHYLKELLQ</sequence>
<dbReference type="NCBIfam" id="NF041131">
    <property type="entry name" value="RicT_YaaT_fam"/>
    <property type="match status" value="1"/>
</dbReference>
<name>A0A0R0LQE7_9MICR</name>
<evidence type="ECO:0000259" key="1">
    <source>
        <dbReference type="PROSITE" id="PS51411"/>
    </source>
</evidence>
<organism evidence="2 3">
    <name type="scientific">Pseudoloma neurophilia</name>
    <dbReference type="NCBI Taxonomy" id="146866"/>
    <lineage>
        <taxon>Eukaryota</taxon>
        <taxon>Fungi</taxon>
        <taxon>Fungi incertae sedis</taxon>
        <taxon>Microsporidia</taxon>
        <taxon>Pseudoloma</taxon>
    </lineage>
</organism>
<dbReference type="OrthoDB" id="243127at2759"/>
<reference evidence="2 3" key="1">
    <citation type="submission" date="2015-07" db="EMBL/GenBank/DDBJ databases">
        <title>The genome of Pseudoloma neurophilia, a relevant intracellular parasite of the zebrafish.</title>
        <authorList>
            <person name="Ndikumana S."/>
            <person name="Pelin A."/>
            <person name="Sanders J."/>
            <person name="Corradi N."/>
        </authorList>
    </citation>
    <scope>NUCLEOTIDE SEQUENCE [LARGE SCALE GENOMIC DNA]</scope>
    <source>
        <strain evidence="2 3">MK1</strain>
    </source>
</reference>
<feature type="non-terminal residue" evidence="2">
    <location>
        <position position="1"/>
    </location>
</feature>
<proteinExistence type="predicted"/>
<dbReference type="AlphaFoldDB" id="A0A0R0LQE7"/>
<evidence type="ECO:0000313" key="2">
    <source>
        <dbReference type="EMBL" id="KRH91731.1"/>
    </source>
</evidence>
<dbReference type="PANTHER" id="PTHR43830">
    <property type="entry name" value="PROTEIN PSP1"/>
    <property type="match status" value="1"/>
</dbReference>
<dbReference type="InterPro" id="IPR007557">
    <property type="entry name" value="PSP1_C"/>
</dbReference>
<dbReference type="VEuPathDB" id="MicrosporidiaDB:M153_29510000513"/>